<keyword evidence="6" id="KW-0812">Transmembrane</keyword>
<evidence type="ECO:0000313" key="27">
    <source>
        <dbReference type="EMBL" id="KAF0301987.1"/>
    </source>
</evidence>
<protein>
    <recommendedName>
        <fullName evidence="4">Protein adenylyltransferase Fic</fullName>
        <ecNumber evidence="16">2.7.7.108</ecNumber>
        <ecNumber evidence="3">2.7.7.49</ecNumber>
    </recommendedName>
    <alternativeName>
        <fullName evidence="15">De-AMPylase Fic</fullName>
    </alternativeName>
</protein>
<evidence type="ECO:0000256" key="15">
    <source>
        <dbReference type="ARBA" id="ARBA00030885"/>
    </source>
</evidence>
<evidence type="ECO:0000256" key="16">
    <source>
        <dbReference type="ARBA" id="ARBA00034531"/>
    </source>
</evidence>
<dbReference type="Gene3D" id="1.10.3290.10">
    <property type="entry name" value="Fido-like domain"/>
    <property type="match status" value="1"/>
</dbReference>
<evidence type="ECO:0000256" key="19">
    <source>
        <dbReference type="ARBA" id="ARBA00049297"/>
    </source>
</evidence>
<dbReference type="GO" id="GO:0003676">
    <property type="term" value="F:nucleic acid binding"/>
    <property type="evidence" value="ECO:0007669"/>
    <property type="project" value="InterPro"/>
</dbReference>
<dbReference type="InterPro" id="IPR043502">
    <property type="entry name" value="DNA/RNA_pol_sf"/>
</dbReference>
<dbReference type="Pfam" id="PF00665">
    <property type="entry name" value="rve"/>
    <property type="match status" value="1"/>
</dbReference>
<dbReference type="GO" id="GO:0005524">
    <property type="term" value="F:ATP binding"/>
    <property type="evidence" value="ECO:0007669"/>
    <property type="project" value="UniProtKB-KW"/>
</dbReference>
<dbReference type="InterPro" id="IPR021109">
    <property type="entry name" value="Peptidase_aspartic_dom_sf"/>
</dbReference>
<evidence type="ECO:0000256" key="23">
    <source>
        <dbReference type="PIRSR" id="PIRSR640198-4"/>
    </source>
</evidence>
<evidence type="ECO:0000256" key="10">
    <source>
        <dbReference type="ARBA" id="ARBA00022801"/>
    </source>
</evidence>
<evidence type="ECO:0000256" key="20">
    <source>
        <dbReference type="PIRSR" id="PIRSR640198-1"/>
    </source>
</evidence>
<evidence type="ECO:0000259" key="26">
    <source>
        <dbReference type="PROSITE" id="PS51459"/>
    </source>
</evidence>
<dbReference type="InterPro" id="IPR012337">
    <property type="entry name" value="RNaseH-like_sf"/>
</dbReference>
<organism evidence="27 28">
    <name type="scientific">Amphibalanus amphitrite</name>
    <name type="common">Striped barnacle</name>
    <name type="synonym">Balanus amphitrite</name>
    <dbReference type="NCBI Taxonomy" id="1232801"/>
    <lineage>
        <taxon>Eukaryota</taxon>
        <taxon>Metazoa</taxon>
        <taxon>Ecdysozoa</taxon>
        <taxon>Arthropoda</taxon>
        <taxon>Crustacea</taxon>
        <taxon>Multicrustacea</taxon>
        <taxon>Cirripedia</taxon>
        <taxon>Thoracica</taxon>
        <taxon>Thoracicalcarea</taxon>
        <taxon>Balanomorpha</taxon>
        <taxon>Balanoidea</taxon>
        <taxon>Balanidae</taxon>
        <taxon>Amphibalaninae</taxon>
        <taxon>Amphibalanus</taxon>
    </lineage>
</organism>
<keyword evidence="11" id="KW-0802">TPR repeat</keyword>
<dbReference type="GO" id="GO:0016020">
    <property type="term" value="C:membrane"/>
    <property type="evidence" value="ECO:0007669"/>
    <property type="project" value="UniProtKB-SubCell"/>
</dbReference>
<keyword evidence="5 27" id="KW-0808">Transferase</keyword>
<dbReference type="SUPFAM" id="SSF50630">
    <property type="entry name" value="Acid proteases"/>
    <property type="match status" value="1"/>
</dbReference>
<comment type="catalytic activity">
    <reaction evidence="19">
        <text>3-O-(5'-adenylyl)-L-threonyl-[protein] + H2O = L-threonyl-[protein] + AMP + H(+)</text>
        <dbReference type="Rhea" id="RHEA:55932"/>
        <dbReference type="Rhea" id="RHEA-COMP:11060"/>
        <dbReference type="Rhea" id="RHEA-COMP:13847"/>
        <dbReference type="ChEBI" id="CHEBI:15377"/>
        <dbReference type="ChEBI" id="CHEBI:15378"/>
        <dbReference type="ChEBI" id="CHEBI:30013"/>
        <dbReference type="ChEBI" id="CHEBI:138113"/>
        <dbReference type="ChEBI" id="CHEBI:456215"/>
    </reaction>
</comment>
<name>A0A6A4W1Y3_AMPAM</name>
<keyword evidence="10" id="KW-0378">Hydrolase</keyword>
<evidence type="ECO:0000256" key="2">
    <source>
        <dbReference type="ARBA" id="ARBA00009742"/>
    </source>
</evidence>
<evidence type="ECO:0000259" key="24">
    <source>
        <dbReference type="PROSITE" id="PS50175"/>
    </source>
</evidence>
<dbReference type="InterPro" id="IPR036397">
    <property type="entry name" value="RNaseH_sf"/>
</dbReference>
<dbReference type="PROSITE" id="PS50994">
    <property type="entry name" value="INTEGRASE"/>
    <property type="match status" value="1"/>
</dbReference>
<dbReference type="PROSITE" id="PS51459">
    <property type="entry name" value="FIDO"/>
    <property type="match status" value="1"/>
</dbReference>
<evidence type="ECO:0000256" key="13">
    <source>
        <dbReference type="ARBA" id="ARBA00022989"/>
    </source>
</evidence>
<keyword evidence="14" id="KW-0472">Membrane</keyword>
<feature type="domain" description="Fido" evidence="26">
    <location>
        <begin position="169"/>
        <end position="304"/>
    </location>
</feature>
<dbReference type="CDD" id="cd00303">
    <property type="entry name" value="retropepsin_like"/>
    <property type="match status" value="1"/>
</dbReference>
<dbReference type="EC" id="2.7.7.108" evidence="16"/>
<dbReference type="EC" id="2.7.7.49" evidence="3"/>
<evidence type="ECO:0000256" key="18">
    <source>
        <dbReference type="ARBA" id="ARBA00048696"/>
    </source>
</evidence>
<dbReference type="PROSITE" id="PS50175">
    <property type="entry name" value="ASP_PROT_RETROV"/>
    <property type="match status" value="1"/>
</dbReference>
<dbReference type="Pfam" id="PF02661">
    <property type="entry name" value="Fic"/>
    <property type="match status" value="1"/>
</dbReference>
<reference evidence="27 28" key="1">
    <citation type="submission" date="2019-07" db="EMBL/GenBank/DDBJ databases">
        <title>Draft genome assembly of a fouling barnacle, Amphibalanus amphitrite (Darwin, 1854): The first reference genome for Thecostraca.</title>
        <authorList>
            <person name="Kim W."/>
        </authorList>
    </citation>
    <scope>NUCLEOTIDE SEQUENCE [LARGE SCALE GENOMIC DNA]</scope>
    <source>
        <strain evidence="27">SNU_AA5</strain>
        <tissue evidence="27">Soma without cirri and trophi</tissue>
    </source>
</reference>
<evidence type="ECO:0000256" key="17">
    <source>
        <dbReference type="ARBA" id="ARBA00047939"/>
    </source>
</evidence>
<dbReference type="PANTHER" id="PTHR13504:SF34">
    <property type="entry name" value="PROTEIN ADENYLYLTRANSFERASE FICD"/>
    <property type="match status" value="1"/>
</dbReference>
<dbReference type="CDD" id="cd22744">
    <property type="entry name" value="OTU"/>
    <property type="match status" value="1"/>
</dbReference>
<feature type="binding site" evidence="21">
    <location>
        <begin position="251"/>
        <end position="258"/>
    </location>
    <ligand>
        <name>ATP</name>
        <dbReference type="ChEBI" id="CHEBI:30616"/>
    </ligand>
</feature>
<dbReference type="GO" id="GO:0006508">
    <property type="term" value="P:proteolysis"/>
    <property type="evidence" value="ECO:0007669"/>
    <property type="project" value="InterPro"/>
</dbReference>
<dbReference type="Pfam" id="PF00078">
    <property type="entry name" value="RVT_1"/>
    <property type="match status" value="1"/>
</dbReference>
<dbReference type="Proteomes" id="UP000440578">
    <property type="component" value="Unassembled WGS sequence"/>
</dbReference>
<feature type="domain" description="Integrase catalytic" evidence="25">
    <location>
        <begin position="1046"/>
        <end position="1204"/>
    </location>
</feature>
<keyword evidence="8" id="KW-0677">Repeat</keyword>
<dbReference type="InterPro" id="IPR011990">
    <property type="entry name" value="TPR-like_helical_dom_sf"/>
</dbReference>
<dbReference type="FunFam" id="3.30.70.270:FF:000020">
    <property type="entry name" value="Transposon Tf2-6 polyprotein-like Protein"/>
    <property type="match status" value="1"/>
</dbReference>
<dbReference type="PANTHER" id="PTHR13504">
    <property type="entry name" value="FIDO DOMAIN-CONTAINING PROTEIN DDB_G0283145"/>
    <property type="match status" value="1"/>
</dbReference>
<dbReference type="Gene3D" id="3.30.420.10">
    <property type="entry name" value="Ribonuclease H-like superfamily/Ribonuclease H"/>
    <property type="match status" value="1"/>
</dbReference>
<keyword evidence="28" id="KW-1185">Reference proteome</keyword>
<evidence type="ECO:0000256" key="9">
    <source>
        <dbReference type="ARBA" id="ARBA00022741"/>
    </source>
</evidence>
<comment type="caution">
    <text evidence="27">The sequence shown here is derived from an EMBL/GenBank/DDBJ whole genome shotgun (WGS) entry which is preliminary data.</text>
</comment>
<dbReference type="InterPro" id="IPR041588">
    <property type="entry name" value="Integrase_H2C2"/>
</dbReference>
<evidence type="ECO:0000256" key="21">
    <source>
        <dbReference type="PIRSR" id="PIRSR640198-2"/>
    </source>
</evidence>
<evidence type="ECO:0000313" key="28">
    <source>
        <dbReference type="Proteomes" id="UP000440578"/>
    </source>
</evidence>
<feature type="site" description="Important for autoinhibition of adenylyltransferase activity" evidence="22">
    <location>
        <position position="118"/>
    </location>
</feature>
<dbReference type="SUPFAM" id="SSF140931">
    <property type="entry name" value="Fic-like"/>
    <property type="match status" value="1"/>
</dbReference>
<gene>
    <name evidence="27" type="ORF">FJT64_025862</name>
</gene>
<evidence type="ECO:0000256" key="1">
    <source>
        <dbReference type="ARBA" id="ARBA00004167"/>
    </source>
</evidence>
<evidence type="ECO:0000256" key="14">
    <source>
        <dbReference type="ARBA" id="ARBA00023136"/>
    </source>
</evidence>
<evidence type="ECO:0000256" key="22">
    <source>
        <dbReference type="PIRSR" id="PIRSR640198-3"/>
    </source>
</evidence>
<evidence type="ECO:0000256" key="6">
    <source>
        <dbReference type="ARBA" id="ARBA00022692"/>
    </source>
</evidence>
<feature type="domain" description="Peptidase A2" evidence="24">
    <location>
        <begin position="783"/>
        <end position="866"/>
    </location>
</feature>
<comment type="subcellular location">
    <subcellularLocation>
        <location evidence="1">Membrane</location>
        <topology evidence="1">Single-pass membrane protein</topology>
    </subcellularLocation>
</comment>
<dbReference type="Pfam" id="PF17921">
    <property type="entry name" value="Integrase_H2C2"/>
    <property type="match status" value="1"/>
</dbReference>
<evidence type="ECO:0000256" key="7">
    <source>
        <dbReference type="ARBA" id="ARBA00022695"/>
    </source>
</evidence>
<evidence type="ECO:0000259" key="25">
    <source>
        <dbReference type="PROSITE" id="PS50994"/>
    </source>
</evidence>
<accession>A0A6A4W1Y3</accession>
<evidence type="ECO:0000256" key="12">
    <source>
        <dbReference type="ARBA" id="ARBA00022840"/>
    </source>
</evidence>
<dbReference type="GO" id="GO:0003964">
    <property type="term" value="F:RNA-directed DNA polymerase activity"/>
    <property type="evidence" value="ECO:0007669"/>
    <property type="project" value="UniProtKB-EC"/>
</dbReference>
<dbReference type="GO" id="GO:0070733">
    <property type="term" value="F:AMPylase activity"/>
    <property type="evidence" value="ECO:0007669"/>
    <property type="project" value="UniProtKB-EC"/>
</dbReference>
<dbReference type="InterPro" id="IPR001584">
    <property type="entry name" value="Integrase_cat-core"/>
</dbReference>
<evidence type="ECO:0000256" key="8">
    <source>
        <dbReference type="ARBA" id="ARBA00022737"/>
    </source>
</evidence>
<evidence type="ECO:0000256" key="5">
    <source>
        <dbReference type="ARBA" id="ARBA00022679"/>
    </source>
</evidence>
<dbReference type="GO" id="GO:0042575">
    <property type="term" value="C:DNA polymerase complex"/>
    <property type="evidence" value="ECO:0007669"/>
    <property type="project" value="UniProtKB-ARBA"/>
</dbReference>
<dbReference type="InterPro" id="IPR003812">
    <property type="entry name" value="Fido"/>
</dbReference>
<dbReference type="Gene3D" id="1.10.340.70">
    <property type="match status" value="1"/>
</dbReference>
<dbReference type="InterPro" id="IPR043128">
    <property type="entry name" value="Rev_trsase/Diguanyl_cyclase"/>
</dbReference>
<sequence>MCRLGKLEKAGKLFEHALALSPRHPDVLTEYGEFLERSDVTRANHLYTRALIFAPDHSRALQNRQRTQPLVEQNDLSQLERIDRKRDELAAIPESSAALRRIKKEAYFQQIHHTAGIEGNTMTLAETRTIVETRMAVGGRSVMEHNEILGLDAAIKYINTTLVNRVGAITLDDLLQIHRRVMGHADPTAAGELRTNQVYVSEHVPPPPGRIHTLLESFIEWLNAPETLSLHPVKYAALAHYKLVFIHPFSDGNGRTSRLLMNLIMMQAGYPPVIIRKQDRYIYYRTLQLANEGDVRPFVRFIAECAEKTLDVYVWATREYVQKIGDETERSPATARHEQAEDDFVRNFNGDDLVRLRTPSAHREPQELPIDEIRLGASGPQLVEPLVQVIDDEPTQVSRGYEETTATDAYRDAARRPGESLAVYAFRLAALFEDAYPEADKQREMQAIFAGFSRQQLVVYLDDLLLMESSFSGHLQLVDAVLSALEAHGITLNTSKCHWFQPEVKFLGHQLSAAGLRKAPEYIEKVQSFPRPQTVQELRRFLGLVNFQRKFVPRCSEVARPLSELTGQSGSTALTWTPEMTDSFEQLKNEITRDVMLAFPDYSDTANPPCLWPAVNRELRAKLIDEALRSPGKYGLKLDRSVRQALRLMRLPGQPLAVELLAVFACLFDVRVLVHFGPDHPMTFCSARHSKHGNIHLHCLAGIHFNLLAETGALDEQNPVLSAYIVNEERARDGSDQGLSRRHSPEAQVKNLQSEAEETRGPACGHLFSSRCSAAAICNGQAACALLDSGAAVSLCSADSLGRLGFRDSDVRRSNVALQGLAGLTFGTEYVEAEVALSPEMKTVRVPLVIERSSSFGHCLLLGVNFLHEAGAIIDVERREVTCGNRVSPLLEQQHVPDGDALVGLTQVQRVPELPAVREHQQHNRAIRSLAHHVRRKTSRAMLLRSLRHFRKHWDRVAMVEGLVVYQFDEHRHVPVVSRDWLVELVGTTHEESAHAGRDKLIDMVTQQVFCPGAANIVADVVGACKKCQLFKPSSHVKSPPTIRITASAPFELIEADLVMLPRSGRGHIGCLVVVDHASKFGIAVPIRSKSSPAVATAFEQRVLPALLRPAARCLTDNGGEFCGAEFETVMERWGIAHVLSTPLRAQGHGAVERLNRTLGQSLRMLDGAPGDWDLRLPRAVSAYNSTLHSELGVSPAQYLLGRAHEIGDVPRVPLTTQRTWSPGHPSFAPFRVGEQVKKAIERPGNLLASKLGPRYAGPLTVTRVNDNGVTYENNFINPADQAVHTQGIEGAWSRAKLHLMRLKRGTSPELFPGHLARLWWQSRDRDDVRPFLNILQLIREAYPQ</sequence>
<dbReference type="InterPro" id="IPR000477">
    <property type="entry name" value="RT_dom"/>
</dbReference>
<comment type="catalytic activity">
    <reaction evidence="17">
        <text>L-threonyl-[protein] + ATP = 3-O-(5'-adenylyl)-L-threonyl-[protein] + diphosphate</text>
        <dbReference type="Rhea" id="RHEA:54292"/>
        <dbReference type="Rhea" id="RHEA-COMP:11060"/>
        <dbReference type="Rhea" id="RHEA-COMP:13847"/>
        <dbReference type="ChEBI" id="CHEBI:30013"/>
        <dbReference type="ChEBI" id="CHEBI:30616"/>
        <dbReference type="ChEBI" id="CHEBI:33019"/>
        <dbReference type="ChEBI" id="CHEBI:138113"/>
        <dbReference type="EC" id="2.7.7.108"/>
    </reaction>
</comment>
<dbReference type="SUPFAM" id="SSF48452">
    <property type="entry name" value="TPR-like"/>
    <property type="match status" value="1"/>
</dbReference>
<keyword evidence="7" id="KW-0548">Nucleotidyltransferase</keyword>
<proteinExistence type="inferred from homology"/>
<comment type="similarity">
    <text evidence="2">Belongs to the fic family.</text>
</comment>
<feature type="glycosylation site" description="N-linked (GlcNAc...) asparagine" evidence="23">
    <location>
        <position position="159"/>
    </location>
</feature>
<dbReference type="InterPro" id="IPR036597">
    <property type="entry name" value="Fido-like_dom_sf"/>
</dbReference>
<keyword evidence="13" id="KW-1133">Transmembrane helix</keyword>
<dbReference type="InterPro" id="IPR001995">
    <property type="entry name" value="Peptidase_A2_cat"/>
</dbReference>
<comment type="catalytic activity">
    <reaction evidence="18">
        <text>L-tyrosyl-[protein] + ATP = O-(5'-adenylyl)-L-tyrosyl-[protein] + diphosphate</text>
        <dbReference type="Rhea" id="RHEA:54288"/>
        <dbReference type="Rhea" id="RHEA-COMP:10136"/>
        <dbReference type="Rhea" id="RHEA-COMP:13846"/>
        <dbReference type="ChEBI" id="CHEBI:30616"/>
        <dbReference type="ChEBI" id="CHEBI:33019"/>
        <dbReference type="ChEBI" id="CHEBI:46858"/>
        <dbReference type="ChEBI" id="CHEBI:83624"/>
        <dbReference type="EC" id="2.7.7.108"/>
    </reaction>
</comment>
<evidence type="ECO:0000256" key="3">
    <source>
        <dbReference type="ARBA" id="ARBA00012493"/>
    </source>
</evidence>
<evidence type="ECO:0000256" key="11">
    <source>
        <dbReference type="ARBA" id="ARBA00022803"/>
    </source>
</evidence>
<feature type="binding site" evidence="21">
    <location>
        <position position="291"/>
    </location>
    <ligand>
        <name>ATP</name>
        <dbReference type="ChEBI" id="CHEBI:30616"/>
    </ligand>
</feature>
<dbReference type="Gene3D" id="3.30.70.270">
    <property type="match status" value="2"/>
</dbReference>
<dbReference type="SUPFAM" id="SSF53098">
    <property type="entry name" value="Ribonuclease H-like"/>
    <property type="match status" value="1"/>
</dbReference>
<keyword evidence="12 21" id="KW-0067">ATP-binding</keyword>
<feature type="active site" evidence="20">
    <location>
        <position position="247"/>
    </location>
</feature>
<dbReference type="Gene3D" id="1.25.40.10">
    <property type="entry name" value="Tetratricopeptide repeat domain"/>
    <property type="match status" value="1"/>
</dbReference>
<dbReference type="GO" id="GO:0015074">
    <property type="term" value="P:DNA integration"/>
    <property type="evidence" value="ECO:0007669"/>
    <property type="project" value="InterPro"/>
</dbReference>
<dbReference type="SUPFAM" id="SSF56672">
    <property type="entry name" value="DNA/RNA polymerases"/>
    <property type="match status" value="1"/>
</dbReference>
<evidence type="ECO:0000256" key="4">
    <source>
        <dbReference type="ARBA" id="ARBA00014915"/>
    </source>
</evidence>
<dbReference type="Gene3D" id="2.40.70.10">
    <property type="entry name" value="Acid Proteases"/>
    <property type="match status" value="1"/>
</dbReference>
<dbReference type="OrthoDB" id="6382856at2759"/>
<feature type="binding site" evidence="21">
    <location>
        <begin position="200"/>
        <end position="203"/>
    </location>
    <ligand>
        <name>ATP</name>
        <dbReference type="ChEBI" id="CHEBI:30616"/>
    </ligand>
</feature>
<keyword evidence="9 21" id="KW-0547">Nucleotide-binding</keyword>
<dbReference type="InterPro" id="IPR040198">
    <property type="entry name" value="Fido_containing"/>
</dbReference>
<dbReference type="GO" id="GO:0004190">
    <property type="term" value="F:aspartic-type endopeptidase activity"/>
    <property type="evidence" value="ECO:0007669"/>
    <property type="project" value="InterPro"/>
</dbReference>
<feature type="binding site" evidence="21">
    <location>
        <begin position="283"/>
        <end position="284"/>
    </location>
    <ligand>
        <name>ATP</name>
        <dbReference type="ChEBI" id="CHEBI:30616"/>
    </ligand>
</feature>
<dbReference type="EMBL" id="VIIS01001104">
    <property type="protein sequence ID" value="KAF0301987.1"/>
    <property type="molecule type" value="Genomic_DNA"/>
</dbReference>